<evidence type="ECO:0000313" key="1">
    <source>
        <dbReference type="EMBL" id="MBF6353690.1"/>
    </source>
</evidence>
<dbReference type="EMBL" id="JADLQN010000001">
    <property type="protein sequence ID" value="MBF6353690.1"/>
    <property type="molecule type" value="Genomic_DNA"/>
</dbReference>
<organism evidence="1 2">
    <name type="scientific">Nocardia higoensis</name>
    <dbReference type="NCBI Taxonomy" id="228599"/>
    <lineage>
        <taxon>Bacteria</taxon>
        <taxon>Bacillati</taxon>
        <taxon>Actinomycetota</taxon>
        <taxon>Actinomycetes</taxon>
        <taxon>Mycobacteriales</taxon>
        <taxon>Nocardiaceae</taxon>
        <taxon>Nocardia</taxon>
    </lineage>
</organism>
<dbReference type="Proteomes" id="UP000707731">
    <property type="component" value="Unassembled WGS sequence"/>
</dbReference>
<dbReference type="SUPFAM" id="SSF54637">
    <property type="entry name" value="Thioesterase/thiol ester dehydrase-isomerase"/>
    <property type="match status" value="1"/>
</dbReference>
<dbReference type="Pfam" id="PF13279">
    <property type="entry name" value="4HBT_2"/>
    <property type="match status" value="1"/>
</dbReference>
<name>A0ABS0D6I7_9NOCA</name>
<protein>
    <submittedName>
        <fullName evidence="1">Thioesterase family protein</fullName>
    </submittedName>
</protein>
<sequence>MAIQVPTVEQIRELPAVLTTEVTDREIDANGHMNVVHYLSNNIHAADILLRALGVDDNYRGERRVGLFTTEHHIAYHSELREGDSLSVHVRILDRGEKAVHMMTFLVDRGRERLSNTLEILLVHVDLDTRRAAPIPDDLAIGLDELIAASGKLSWEAPTCGVMGIRR</sequence>
<keyword evidence="2" id="KW-1185">Reference proteome</keyword>
<gene>
    <name evidence="1" type="ORF">IU449_03855</name>
</gene>
<dbReference type="PANTHER" id="PTHR31793:SF2">
    <property type="entry name" value="BLR1345 PROTEIN"/>
    <property type="match status" value="1"/>
</dbReference>
<comment type="caution">
    <text evidence="1">The sequence shown here is derived from an EMBL/GenBank/DDBJ whole genome shotgun (WGS) entry which is preliminary data.</text>
</comment>
<dbReference type="RefSeq" id="WP_195000565.1">
    <property type="nucleotide sequence ID" value="NZ_JADLQN010000001.1"/>
</dbReference>
<dbReference type="InterPro" id="IPR029069">
    <property type="entry name" value="HotDog_dom_sf"/>
</dbReference>
<dbReference type="InterPro" id="IPR050563">
    <property type="entry name" value="4-hydroxybenzoyl-CoA_TE"/>
</dbReference>
<accession>A0ABS0D6I7</accession>
<reference evidence="1 2" key="1">
    <citation type="submission" date="2020-10" db="EMBL/GenBank/DDBJ databases">
        <title>Identification of Nocardia species via Next-generation sequencing and recognition of intraspecies genetic diversity.</title>
        <authorList>
            <person name="Li P."/>
            <person name="Li P."/>
            <person name="Lu B."/>
        </authorList>
    </citation>
    <scope>NUCLEOTIDE SEQUENCE [LARGE SCALE GENOMIC DNA]</scope>
    <source>
        <strain evidence="1 2">BJ06-0143</strain>
    </source>
</reference>
<evidence type="ECO:0000313" key="2">
    <source>
        <dbReference type="Proteomes" id="UP000707731"/>
    </source>
</evidence>
<dbReference type="Gene3D" id="3.10.129.10">
    <property type="entry name" value="Hotdog Thioesterase"/>
    <property type="match status" value="1"/>
</dbReference>
<dbReference type="CDD" id="cd00586">
    <property type="entry name" value="4HBT"/>
    <property type="match status" value="1"/>
</dbReference>
<dbReference type="PANTHER" id="PTHR31793">
    <property type="entry name" value="4-HYDROXYBENZOYL-COA THIOESTERASE FAMILY MEMBER"/>
    <property type="match status" value="1"/>
</dbReference>
<proteinExistence type="predicted"/>